<dbReference type="Proteomes" id="UP000616885">
    <property type="component" value="Unassembled WGS sequence"/>
</dbReference>
<dbReference type="AlphaFoldDB" id="A0A8H7K774"/>
<dbReference type="EMBL" id="JADCTT010000009">
    <property type="protein sequence ID" value="KAF9748356.1"/>
    <property type="molecule type" value="Genomic_DNA"/>
</dbReference>
<protein>
    <submittedName>
        <fullName evidence="1">Uncharacterized protein</fullName>
    </submittedName>
</protein>
<organism evidence="1 2">
    <name type="scientific">Bionectria ochroleuca</name>
    <name type="common">Gliocladium roseum</name>
    <dbReference type="NCBI Taxonomy" id="29856"/>
    <lineage>
        <taxon>Eukaryota</taxon>
        <taxon>Fungi</taxon>
        <taxon>Dikarya</taxon>
        <taxon>Ascomycota</taxon>
        <taxon>Pezizomycotina</taxon>
        <taxon>Sordariomycetes</taxon>
        <taxon>Hypocreomycetidae</taxon>
        <taxon>Hypocreales</taxon>
        <taxon>Bionectriaceae</taxon>
        <taxon>Clonostachys</taxon>
    </lineage>
</organism>
<evidence type="ECO:0000313" key="1">
    <source>
        <dbReference type="EMBL" id="KAF9748356.1"/>
    </source>
</evidence>
<accession>A0A8H7K774</accession>
<proteinExistence type="predicted"/>
<evidence type="ECO:0000313" key="2">
    <source>
        <dbReference type="Proteomes" id="UP000616885"/>
    </source>
</evidence>
<gene>
    <name evidence="1" type="ORF">IM811_017861</name>
</gene>
<reference evidence="1" key="1">
    <citation type="submission" date="2020-10" db="EMBL/GenBank/DDBJ databases">
        <title>High-Quality Genome Resource of Clonostachys rosea strain S41 by Oxford Nanopore Long-Read Sequencing.</title>
        <authorList>
            <person name="Wang H."/>
        </authorList>
    </citation>
    <scope>NUCLEOTIDE SEQUENCE</scope>
    <source>
        <strain evidence="1">S41</strain>
    </source>
</reference>
<comment type="caution">
    <text evidence="1">The sequence shown here is derived from an EMBL/GenBank/DDBJ whole genome shotgun (WGS) entry which is preliminary data.</text>
</comment>
<sequence length="132" mass="14234">MAPYDLNLPIQAAVAMKKATSQPPIGVIGRRECLSSESRNRRLLHAPSTRLTGIDRNGVSRTAAGKSASRRVTWSLANEGQSLTRGWKLLPALGSDPLVRIRLWAGVGSRAHGLNTPLPSFGLLVPFSRGRL</sequence>
<name>A0A8H7K774_BIOOC</name>